<reference evidence="1 2" key="1">
    <citation type="submission" date="2017-10" db="EMBL/GenBank/DDBJ databases">
        <title>First isolation and characterization of Brucella suis from yak.</title>
        <authorList>
            <person name="Yang X."/>
            <person name="Wang N."/>
            <person name="Cao X."/>
            <person name="Bie P."/>
            <person name="Wang J."/>
            <person name="Lyu Y."/>
            <person name="Wu Q."/>
        </authorList>
    </citation>
    <scope>NUCLEOTIDE SEQUENCE [LARGE SCALE GENOMIC DNA]</scope>
    <source>
        <strain evidence="1 2">QH05</strain>
    </source>
</reference>
<dbReference type="AlphaFoldDB" id="A0AAI8E9P3"/>
<evidence type="ECO:0000313" key="2">
    <source>
        <dbReference type="Proteomes" id="UP000230889"/>
    </source>
</evidence>
<gene>
    <name evidence="1" type="ORF">CS875_09610</name>
</gene>
<dbReference type="Proteomes" id="UP000230889">
    <property type="component" value="Chromosome 1"/>
</dbReference>
<sequence>MKFSPSGPLTGPMNAAEFGPDMPCIVTTDRFSSLRCGESEIRITLKQR</sequence>
<protein>
    <submittedName>
        <fullName evidence="1">5,10-methylene tetrahydromethanopterin reductase</fullName>
    </submittedName>
</protein>
<evidence type="ECO:0000313" key="1">
    <source>
        <dbReference type="EMBL" id="ATQ52831.1"/>
    </source>
</evidence>
<name>A0AAI8E9P3_BRUSS</name>
<proteinExistence type="predicted"/>
<organism evidence="1 2">
    <name type="scientific">Brucella suis</name>
    <dbReference type="NCBI Taxonomy" id="29461"/>
    <lineage>
        <taxon>Bacteria</taxon>
        <taxon>Pseudomonadati</taxon>
        <taxon>Pseudomonadota</taxon>
        <taxon>Alphaproteobacteria</taxon>
        <taxon>Hyphomicrobiales</taxon>
        <taxon>Brucellaceae</taxon>
        <taxon>Brucella/Ochrobactrum group</taxon>
        <taxon>Brucella</taxon>
    </lineage>
</organism>
<dbReference type="EMBL" id="CP024420">
    <property type="protein sequence ID" value="ATQ52831.1"/>
    <property type="molecule type" value="Genomic_DNA"/>
</dbReference>
<accession>A0AAI8E9P3</accession>